<accession>A0AAD4R8B5</accession>
<comment type="cofactor">
    <cofactor evidence="1">
        <name>FAD</name>
        <dbReference type="ChEBI" id="CHEBI:57692"/>
    </cofactor>
</comment>
<comment type="subcellular location">
    <subcellularLocation>
        <location evidence="2">Cytoplasm</location>
    </subcellularLocation>
</comment>
<keyword evidence="5" id="KW-0285">Flavoprotein</keyword>
<evidence type="ECO:0000256" key="7">
    <source>
        <dbReference type="ARBA" id="ARBA00023002"/>
    </source>
</evidence>
<evidence type="ECO:0000256" key="6">
    <source>
        <dbReference type="ARBA" id="ARBA00022827"/>
    </source>
</evidence>
<dbReference type="GO" id="GO:0046592">
    <property type="term" value="F:polyamine oxidase activity"/>
    <property type="evidence" value="ECO:0007669"/>
    <property type="project" value="TreeGrafter"/>
</dbReference>
<protein>
    <submittedName>
        <fullName evidence="9">Flavin containing amine oxidoreductase domain-containing protein</fullName>
    </submittedName>
</protein>
<keyword evidence="7" id="KW-0560">Oxidoreductase</keyword>
<evidence type="ECO:0000313" key="10">
    <source>
        <dbReference type="Proteomes" id="UP001201812"/>
    </source>
</evidence>
<evidence type="ECO:0000259" key="8">
    <source>
        <dbReference type="Pfam" id="PF01593"/>
    </source>
</evidence>
<dbReference type="Proteomes" id="UP001201812">
    <property type="component" value="Unassembled WGS sequence"/>
</dbReference>
<keyword evidence="4" id="KW-0963">Cytoplasm</keyword>
<evidence type="ECO:0000256" key="2">
    <source>
        <dbReference type="ARBA" id="ARBA00004496"/>
    </source>
</evidence>
<dbReference type="AlphaFoldDB" id="A0AAD4R8B5"/>
<dbReference type="SUPFAM" id="SSF51905">
    <property type="entry name" value="FAD/NAD(P)-binding domain"/>
    <property type="match status" value="1"/>
</dbReference>
<dbReference type="InterPro" id="IPR002937">
    <property type="entry name" value="Amino_oxidase"/>
</dbReference>
<reference evidence="9" key="1">
    <citation type="submission" date="2022-01" db="EMBL/GenBank/DDBJ databases">
        <title>Genome Sequence Resource for Two Populations of Ditylenchus destructor, the Migratory Endoparasitic Phytonematode.</title>
        <authorList>
            <person name="Zhang H."/>
            <person name="Lin R."/>
            <person name="Xie B."/>
        </authorList>
    </citation>
    <scope>NUCLEOTIDE SEQUENCE</scope>
    <source>
        <strain evidence="9">BazhouSP</strain>
    </source>
</reference>
<name>A0AAD4R8B5_9BILA</name>
<evidence type="ECO:0000256" key="4">
    <source>
        <dbReference type="ARBA" id="ARBA00022490"/>
    </source>
</evidence>
<evidence type="ECO:0000256" key="3">
    <source>
        <dbReference type="ARBA" id="ARBA00005995"/>
    </source>
</evidence>
<evidence type="ECO:0000256" key="5">
    <source>
        <dbReference type="ARBA" id="ARBA00022630"/>
    </source>
</evidence>
<dbReference type="Gene3D" id="3.90.660.10">
    <property type="match status" value="1"/>
</dbReference>
<evidence type="ECO:0000256" key="1">
    <source>
        <dbReference type="ARBA" id="ARBA00001974"/>
    </source>
</evidence>
<proteinExistence type="inferred from homology"/>
<dbReference type="PANTHER" id="PTHR10742">
    <property type="entry name" value="FLAVIN MONOAMINE OXIDASE"/>
    <property type="match status" value="1"/>
</dbReference>
<dbReference type="Gene3D" id="3.50.50.60">
    <property type="entry name" value="FAD/NAD(P)-binding domain"/>
    <property type="match status" value="1"/>
</dbReference>
<evidence type="ECO:0000313" key="9">
    <source>
        <dbReference type="EMBL" id="KAI1717090.1"/>
    </source>
</evidence>
<keyword evidence="6" id="KW-0274">FAD</keyword>
<sequence length="502" mass="56616">MYIAAIILAGSIMCLHAGIDLSISKSSRLPDNNFANVSVAIIGAGFAGLSAYRRLLLKGFTNVDIFEASDRVGGRVYPVPFGDGHLQHGAEFINGAANPIFEMARGLGVVSGEKHDATLWNHAVYMVGKCNMKSEQIEAFENFYDNLETEYHQLARDRNLWNITIGELYSRNYKHFIETLHPNPQDESIFDALSRFYRSYYESEWAAEIDELALVNYAKWDDKSDSYVSFTLDKVGYKAVLDHIMEGINASNIHLNSKVSKISYGGREKTTITLSEKGDVPNKYDYVVVTLPLGFLKRHAKFMFDPPLPPNKIAMIEALGFGSLQKLFLVYDRPFWSENVTSLVPLNIEGCSSAKRNPISDYLHTFEPLAWNGSVLVGWLSGNGPSIIDDMTDEYLTDLITEHFRDLLNGINLPRPRKIFRTSWISNPNIYGAYSYITPEAVALSESPSYWLTSPVYHQKHPRILFAGEATHPRLYQTTTGAYLSGIREAERIINYVRKSRT</sequence>
<comment type="similarity">
    <text evidence="3">Belongs to the flavin monoamine oxidase family.</text>
</comment>
<gene>
    <name evidence="9" type="ORF">DdX_06818</name>
</gene>
<dbReference type="Pfam" id="PF01593">
    <property type="entry name" value="Amino_oxidase"/>
    <property type="match status" value="1"/>
</dbReference>
<dbReference type="SUPFAM" id="SSF54373">
    <property type="entry name" value="FAD-linked reductases, C-terminal domain"/>
    <property type="match status" value="1"/>
</dbReference>
<keyword evidence="10" id="KW-1185">Reference proteome</keyword>
<comment type="caution">
    <text evidence="9">The sequence shown here is derived from an EMBL/GenBank/DDBJ whole genome shotgun (WGS) entry which is preliminary data.</text>
</comment>
<organism evidence="9 10">
    <name type="scientific">Ditylenchus destructor</name>
    <dbReference type="NCBI Taxonomy" id="166010"/>
    <lineage>
        <taxon>Eukaryota</taxon>
        <taxon>Metazoa</taxon>
        <taxon>Ecdysozoa</taxon>
        <taxon>Nematoda</taxon>
        <taxon>Chromadorea</taxon>
        <taxon>Rhabditida</taxon>
        <taxon>Tylenchina</taxon>
        <taxon>Tylenchomorpha</taxon>
        <taxon>Sphaerularioidea</taxon>
        <taxon>Anguinidae</taxon>
        <taxon>Anguininae</taxon>
        <taxon>Ditylenchus</taxon>
    </lineage>
</organism>
<dbReference type="InterPro" id="IPR050281">
    <property type="entry name" value="Flavin_monoamine_oxidase"/>
</dbReference>
<dbReference type="InterPro" id="IPR036188">
    <property type="entry name" value="FAD/NAD-bd_sf"/>
</dbReference>
<dbReference type="PANTHER" id="PTHR10742:SF405">
    <property type="entry name" value="PEROXISOMAL N(1)-ACETYL-SPERMINE_SPERMIDINE OXIDASE"/>
    <property type="match status" value="1"/>
</dbReference>
<dbReference type="EMBL" id="JAKKPZ010000009">
    <property type="protein sequence ID" value="KAI1717090.1"/>
    <property type="molecule type" value="Genomic_DNA"/>
</dbReference>
<feature type="domain" description="Amine oxidase" evidence="8">
    <location>
        <begin position="46"/>
        <end position="494"/>
    </location>
</feature>
<dbReference type="GO" id="GO:0005737">
    <property type="term" value="C:cytoplasm"/>
    <property type="evidence" value="ECO:0007669"/>
    <property type="project" value="UniProtKB-SubCell"/>
</dbReference>